<keyword evidence="1" id="KW-0732">Signal</keyword>
<gene>
    <name evidence="2" type="ORF">BOX15_Mlig003880g1</name>
</gene>
<dbReference type="Proteomes" id="UP000215902">
    <property type="component" value="Unassembled WGS sequence"/>
</dbReference>
<keyword evidence="3" id="KW-1185">Reference proteome</keyword>
<dbReference type="AlphaFoldDB" id="A0A267GPF3"/>
<reference evidence="2 3" key="1">
    <citation type="submission" date="2017-06" db="EMBL/GenBank/DDBJ databases">
        <title>A platform for efficient transgenesis in Macrostomum lignano, a flatworm model organism for stem cell research.</title>
        <authorList>
            <person name="Berezikov E."/>
        </authorList>
    </citation>
    <scope>NUCLEOTIDE SEQUENCE [LARGE SCALE GENOMIC DNA]</scope>
    <source>
        <strain evidence="2">DV1</strain>
        <tissue evidence="2">Whole organism</tissue>
    </source>
</reference>
<evidence type="ECO:0000313" key="3">
    <source>
        <dbReference type="Proteomes" id="UP000215902"/>
    </source>
</evidence>
<sequence length="52" mass="5461">MRAITQLFLVSCLVLIAAAGLSEACLAPILGAVGGKLHKVIAKKIKKIKFRG</sequence>
<evidence type="ECO:0000256" key="1">
    <source>
        <dbReference type="SAM" id="SignalP"/>
    </source>
</evidence>
<accession>A0A267GPF3</accession>
<feature type="signal peptide" evidence="1">
    <location>
        <begin position="1"/>
        <end position="19"/>
    </location>
</feature>
<dbReference type="EMBL" id="NIVC01000237">
    <property type="protein sequence ID" value="PAA87304.1"/>
    <property type="molecule type" value="Genomic_DNA"/>
</dbReference>
<organism evidence="2 3">
    <name type="scientific">Macrostomum lignano</name>
    <dbReference type="NCBI Taxonomy" id="282301"/>
    <lineage>
        <taxon>Eukaryota</taxon>
        <taxon>Metazoa</taxon>
        <taxon>Spiralia</taxon>
        <taxon>Lophotrochozoa</taxon>
        <taxon>Platyhelminthes</taxon>
        <taxon>Rhabditophora</taxon>
        <taxon>Macrostomorpha</taxon>
        <taxon>Macrostomida</taxon>
        <taxon>Macrostomidae</taxon>
        <taxon>Macrostomum</taxon>
    </lineage>
</organism>
<name>A0A267GPF3_9PLAT</name>
<proteinExistence type="predicted"/>
<feature type="chain" id="PRO_5012244315" evidence="1">
    <location>
        <begin position="20"/>
        <end position="52"/>
    </location>
</feature>
<protein>
    <submittedName>
        <fullName evidence="2">Uncharacterized protein</fullName>
    </submittedName>
</protein>
<evidence type="ECO:0000313" key="2">
    <source>
        <dbReference type="EMBL" id="PAA87304.1"/>
    </source>
</evidence>
<comment type="caution">
    <text evidence="2">The sequence shown here is derived from an EMBL/GenBank/DDBJ whole genome shotgun (WGS) entry which is preliminary data.</text>
</comment>